<reference evidence="1" key="1">
    <citation type="journal article" date="2015" name="Nature">
        <title>Complex archaea that bridge the gap between prokaryotes and eukaryotes.</title>
        <authorList>
            <person name="Spang A."/>
            <person name="Saw J.H."/>
            <person name="Jorgensen S.L."/>
            <person name="Zaremba-Niedzwiedzka K."/>
            <person name="Martijn J."/>
            <person name="Lind A.E."/>
            <person name="van Eijk R."/>
            <person name="Schleper C."/>
            <person name="Guy L."/>
            <person name="Ettema T.J."/>
        </authorList>
    </citation>
    <scope>NUCLEOTIDE SEQUENCE</scope>
</reference>
<dbReference type="EMBL" id="LAZR01062527">
    <property type="protein sequence ID" value="KKK61335.1"/>
    <property type="molecule type" value="Genomic_DNA"/>
</dbReference>
<name>A0A0F8XJQ5_9ZZZZ</name>
<dbReference type="AlphaFoldDB" id="A0A0F8XJQ5"/>
<comment type="caution">
    <text evidence="1">The sequence shown here is derived from an EMBL/GenBank/DDBJ whole genome shotgun (WGS) entry which is preliminary data.</text>
</comment>
<accession>A0A0F8XJQ5</accession>
<organism evidence="1">
    <name type="scientific">marine sediment metagenome</name>
    <dbReference type="NCBI Taxonomy" id="412755"/>
    <lineage>
        <taxon>unclassified sequences</taxon>
        <taxon>metagenomes</taxon>
        <taxon>ecological metagenomes</taxon>
    </lineage>
</organism>
<protein>
    <submittedName>
        <fullName evidence="1">Uncharacterized protein</fullName>
    </submittedName>
</protein>
<proteinExistence type="predicted"/>
<evidence type="ECO:0000313" key="1">
    <source>
        <dbReference type="EMBL" id="KKK61335.1"/>
    </source>
</evidence>
<feature type="non-terminal residue" evidence="1">
    <location>
        <position position="173"/>
    </location>
</feature>
<gene>
    <name evidence="1" type="ORF">LCGC14_3015340</name>
</gene>
<sequence length="173" mass="19698">MILVDTAEPDDIIRLLKQSVDVTVMPLNITNRADYYFGGEAGSVQFNRVQAGELLSNIDSMEDELRRYYDSADDNNMIIEGLITDTPLTKRDRSIESVSVRMKSRPSTLFAYRVAANGYQFGEHAYDVGADLFYAWLYRLKECGVNTFFTWNYVGTAKLLATVYRNCQKPSDD</sequence>